<protein>
    <submittedName>
        <fullName evidence="1">Uncharacterized protein</fullName>
    </submittedName>
</protein>
<keyword evidence="2" id="KW-1185">Reference proteome</keyword>
<dbReference type="Proteomes" id="UP000219336">
    <property type="component" value="Unassembled WGS sequence"/>
</dbReference>
<dbReference type="AlphaFoldDB" id="A0A240EI17"/>
<evidence type="ECO:0000313" key="1">
    <source>
        <dbReference type="EMBL" id="SNX47883.1"/>
    </source>
</evidence>
<gene>
    <name evidence="1" type="ORF">VTH8203_01498</name>
</gene>
<dbReference type="EMBL" id="OANU01000015">
    <property type="protein sequence ID" value="SNX47883.1"/>
    <property type="molecule type" value="Genomic_DNA"/>
</dbReference>
<organism evidence="1 2">
    <name type="scientific">Vibrio thalassae</name>
    <dbReference type="NCBI Taxonomy" id="1243014"/>
    <lineage>
        <taxon>Bacteria</taxon>
        <taxon>Pseudomonadati</taxon>
        <taxon>Pseudomonadota</taxon>
        <taxon>Gammaproteobacteria</taxon>
        <taxon>Vibrionales</taxon>
        <taxon>Vibrionaceae</taxon>
        <taxon>Vibrio</taxon>
    </lineage>
</organism>
<sequence length="248" mass="28285">MRDLRIRLLIISTVAIWGCDTEQVGTSTLCTTVENSRIQQGETGFRSVNRTTTDGKNVIIGYTENNTVVPHSECTAAKVEYPSNGITFSWFLFGQMIENDEVHSIRYYTNVNQLISSQTTRLPREGRWQNQWVEDAKVTKQEWLNEPFITSVVAQNNFEGDGVKQTVITIGKISKTKRFNSNTSKFDCIWNDDGVLTVDTDCTNEAMHDLTIVGTALDSDGFLNTLETTPITYELDRDELWKDINRYW</sequence>
<dbReference type="RefSeq" id="WP_096993111.1">
    <property type="nucleotide sequence ID" value="NZ_JBHSII010000006.1"/>
</dbReference>
<evidence type="ECO:0000313" key="2">
    <source>
        <dbReference type="Proteomes" id="UP000219336"/>
    </source>
</evidence>
<accession>A0A240EI17</accession>
<name>A0A240EI17_9VIBR</name>
<dbReference type="OrthoDB" id="5907472at2"/>
<proteinExistence type="predicted"/>
<reference evidence="2" key="1">
    <citation type="submission" date="2016-06" db="EMBL/GenBank/DDBJ databases">
        <authorList>
            <person name="Rodrigo-Torres L."/>
            <person name="Arahal R.D."/>
            <person name="Lucena T."/>
        </authorList>
    </citation>
    <scope>NUCLEOTIDE SEQUENCE [LARGE SCALE GENOMIC DNA]</scope>
    <source>
        <strain evidence="2">CECT8203</strain>
    </source>
</reference>